<dbReference type="Pfam" id="PF02518">
    <property type="entry name" value="HATPase_c"/>
    <property type="match status" value="1"/>
</dbReference>
<keyword evidence="3" id="KW-0597">Phosphoprotein</keyword>
<dbReference type="STRING" id="37752.IW18_21480"/>
<dbReference type="Proteomes" id="UP000032061">
    <property type="component" value="Unassembled WGS sequence"/>
</dbReference>
<evidence type="ECO:0000313" key="8">
    <source>
        <dbReference type="EMBL" id="KIO50754.1"/>
    </source>
</evidence>
<evidence type="ECO:0000256" key="3">
    <source>
        <dbReference type="ARBA" id="ARBA00022553"/>
    </source>
</evidence>
<dbReference type="InterPro" id="IPR036890">
    <property type="entry name" value="HATPase_C_sf"/>
</dbReference>
<dbReference type="Pfam" id="PF00512">
    <property type="entry name" value="HisKA"/>
    <property type="match status" value="1"/>
</dbReference>
<dbReference type="SMART" id="SM00388">
    <property type="entry name" value="HisKA"/>
    <property type="match status" value="1"/>
</dbReference>
<proteinExistence type="predicted"/>
<keyword evidence="11" id="KW-1185">Reference proteome</keyword>
<dbReference type="AlphaFoldDB" id="A0A0D0EDK3"/>
<dbReference type="GO" id="GO:0009927">
    <property type="term" value="F:histidine phosphotransfer kinase activity"/>
    <property type="evidence" value="ECO:0007669"/>
    <property type="project" value="TreeGrafter"/>
</dbReference>
<evidence type="ECO:0000313" key="11">
    <source>
        <dbReference type="Proteomes" id="UP000198302"/>
    </source>
</evidence>
<evidence type="ECO:0000256" key="6">
    <source>
        <dbReference type="SAM" id="Phobius"/>
    </source>
</evidence>
<dbReference type="EC" id="2.7.13.3" evidence="2"/>
<keyword evidence="6" id="KW-0812">Transmembrane</keyword>
<dbReference type="InterPro" id="IPR003594">
    <property type="entry name" value="HATPase_dom"/>
</dbReference>
<dbReference type="SUPFAM" id="SSF47384">
    <property type="entry name" value="Homodimeric domain of signal transducing histidine kinase"/>
    <property type="match status" value="1"/>
</dbReference>
<keyword evidence="5 9" id="KW-0418">Kinase</keyword>
<feature type="transmembrane region" description="Helical" evidence="6">
    <location>
        <begin position="24"/>
        <end position="44"/>
    </location>
</feature>
<evidence type="ECO:0000256" key="1">
    <source>
        <dbReference type="ARBA" id="ARBA00000085"/>
    </source>
</evidence>
<dbReference type="InterPro" id="IPR036097">
    <property type="entry name" value="HisK_dim/P_sf"/>
</dbReference>
<dbReference type="EMBL" id="MUGX01000044">
    <property type="protein sequence ID" value="OXA83495.1"/>
    <property type="molecule type" value="Genomic_DNA"/>
</dbReference>
<reference evidence="9 11" key="2">
    <citation type="submission" date="2016-11" db="EMBL/GenBank/DDBJ databases">
        <title>Whole genomes of Flavobacteriaceae.</title>
        <authorList>
            <person name="Stine C."/>
            <person name="Li C."/>
            <person name="Tadesse D."/>
        </authorList>
    </citation>
    <scope>NUCLEOTIDE SEQUENCE [LARGE SCALE GENOMIC DNA]</scope>
    <source>
        <strain evidence="9 11">ATCC 51468</strain>
    </source>
</reference>
<comment type="caution">
    <text evidence="8">The sequence shown here is derived from an EMBL/GenBank/DDBJ whole genome shotgun (WGS) entry which is preliminary data.</text>
</comment>
<protein>
    <recommendedName>
        <fullName evidence="2">histidine kinase</fullName>
        <ecNumber evidence="2">2.7.13.3</ecNumber>
    </recommendedName>
</protein>
<evidence type="ECO:0000256" key="5">
    <source>
        <dbReference type="ARBA" id="ARBA00022777"/>
    </source>
</evidence>
<dbReference type="InterPro" id="IPR004358">
    <property type="entry name" value="Sig_transdc_His_kin-like_C"/>
</dbReference>
<feature type="domain" description="Histidine kinase" evidence="7">
    <location>
        <begin position="361"/>
        <end position="582"/>
    </location>
</feature>
<organism evidence="8 10">
    <name type="scientific">Flavobacterium hibernum</name>
    <dbReference type="NCBI Taxonomy" id="37752"/>
    <lineage>
        <taxon>Bacteria</taxon>
        <taxon>Pseudomonadati</taxon>
        <taxon>Bacteroidota</taxon>
        <taxon>Flavobacteriia</taxon>
        <taxon>Flavobacteriales</taxon>
        <taxon>Flavobacteriaceae</taxon>
        <taxon>Flavobacterium</taxon>
    </lineage>
</organism>
<dbReference type="CDD" id="cd00082">
    <property type="entry name" value="HisKA"/>
    <property type="match status" value="1"/>
</dbReference>
<dbReference type="SUPFAM" id="SSF55874">
    <property type="entry name" value="ATPase domain of HSP90 chaperone/DNA topoisomerase II/histidine kinase"/>
    <property type="match status" value="1"/>
</dbReference>
<keyword evidence="6" id="KW-1133">Transmembrane helix</keyword>
<dbReference type="PANTHER" id="PTHR43047">
    <property type="entry name" value="TWO-COMPONENT HISTIDINE PROTEIN KINASE"/>
    <property type="match status" value="1"/>
</dbReference>
<dbReference type="EMBL" id="JPRK01000024">
    <property type="protein sequence ID" value="KIO50754.1"/>
    <property type="molecule type" value="Genomic_DNA"/>
</dbReference>
<keyword evidence="6" id="KW-0472">Membrane</keyword>
<feature type="transmembrane region" description="Helical" evidence="6">
    <location>
        <begin position="311"/>
        <end position="330"/>
    </location>
</feature>
<dbReference type="GO" id="GO:0005886">
    <property type="term" value="C:plasma membrane"/>
    <property type="evidence" value="ECO:0007669"/>
    <property type="project" value="TreeGrafter"/>
</dbReference>
<dbReference type="Gene3D" id="3.30.565.10">
    <property type="entry name" value="Histidine kinase-like ATPase, C-terminal domain"/>
    <property type="match status" value="1"/>
</dbReference>
<reference evidence="8 10" key="1">
    <citation type="submission" date="2015-01" db="EMBL/GenBank/DDBJ databases">
        <title>Genome of Flavobacterium hibernum DSM 12611.</title>
        <authorList>
            <person name="Stropko S.J."/>
            <person name="Pipes S.E."/>
            <person name="Newman J.D."/>
        </authorList>
    </citation>
    <scope>NUCLEOTIDE SEQUENCE [LARGE SCALE GENOMIC DNA]</scope>
    <source>
        <strain evidence="8 10">DSM 12611</strain>
    </source>
</reference>
<dbReference type="GO" id="GO:0000155">
    <property type="term" value="F:phosphorelay sensor kinase activity"/>
    <property type="evidence" value="ECO:0007669"/>
    <property type="project" value="InterPro"/>
</dbReference>
<dbReference type="PRINTS" id="PR00344">
    <property type="entry name" value="BCTRLSENSOR"/>
</dbReference>
<sequence>MIRKHFKDNEFRFLKLKFQHRKTIHYTLLACVIFLQVIVAIIWYNESANESEANKALDSMNSLNKISHFTSQINNSFIDSQKKFNNYSNAKDQVALQEYTVALNDISRLLDSLSLITKDNKAFMEILMKKNQSESNIQALKTNIDSIIENRINPNKNDASKLFRLNKFEYKKILDSIKTDSYIKVDSVSKKGLFSRLGDAFVGKMNVQKEQLNITVTMKYNNKVVSGSIEDQIANLFSMTNKYYENQFKNLKKSFADLDAQDLKLSQLNNELLNLESEIMPNYTRTLNMLQDNVQKTLKESAAATKIARNYTIAILILIMFIISLIVFSFTRMSFEYEKRLTTAQEQIRQSLSFKNRIMGMISHEIRSPLSIISIYSKMISSSIKDEEIKETFKSIQFTTNSLLLLSSQILEYSKDENRSPELKNKNFHLKSEINQIITSMNSLVETKGNKLEVKSNLLEDYEVLADAAKIHQLFYNIIGNANKFTKDGLILIAIDGKKRTDKKLNLKVEIQDNGIGISANDLKNIFELYYQGTVSGKVNDVGVGLGLNLCKEIVELFGGEINVESKEGKGTKIIFNLILNLV</sequence>
<accession>A0A0D0EDK3</accession>
<comment type="catalytic activity">
    <reaction evidence="1">
        <text>ATP + protein L-histidine = ADP + protein N-phospho-L-histidine.</text>
        <dbReference type="EC" id="2.7.13.3"/>
    </reaction>
</comment>
<evidence type="ECO:0000313" key="10">
    <source>
        <dbReference type="Proteomes" id="UP000032061"/>
    </source>
</evidence>
<gene>
    <name evidence="9" type="ORF">B0A73_22050</name>
    <name evidence="8" type="ORF">IW18_21480</name>
</gene>
<name>A0A0D0EDK3_9FLAO</name>
<evidence type="ECO:0000313" key="9">
    <source>
        <dbReference type="EMBL" id="OXA83495.1"/>
    </source>
</evidence>
<dbReference type="PROSITE" id="PS50109">
    <property type="entry name" value="HIS_KIN"/>
    <property type="match status" value="1"/>
</dbReference>
<dbReference type="InterPro" id="IPR005467">
    <property type="entry name" value="His_kinase_dom"/>
</dbReference>
<evidence type="ECO:0000256" key="4">
    <source>
        <dbReference type="ARBA" id="ARBA00022679"/>
    </source>
</evidence>
<dbReference type="RefSeq" id="WP_041520258.1">
    <property type="nucleotide sequence ID" value="NZ_JPRK01000024.1"/>
</dbReference>
<dbReference type="Gene3D" id="1.10.287.130">
    <property type="match status" value="1"/>
</dbReference>
<keyword evidence="4" id="KW-0808">Transferase</keyword>
<evidence type="ECO:0000256" key="2">
    <source>
        <dbReference type="ARBA" id="ARBA00012438"/>
    </source>
</evidence>
<dbReference type="OrthoDB" id="9815750at2"/>
<dbReference type="InterPro" id="IPR003661">
    <property type="entry name" value="HisK_dim/P_dom"/>
</dbReference>
<evidence type="ECO:0000259" key="7">
    <source>
        <dbReference type="PROSITE" id="PS50109"/>
    </source>
</evidence>
<dbReference type="PANTHER" id="PTHR43047:SF72">
    <property type="entry name" value="OSMOSENSING HISTIDINE PROTEIN KINASE SLN1"/>
    <property type="match status" value="1"/>
</dbReference>
<dbReference type="SMART" id="SM00387">
    <property type="entry name" value="HATPase_c"/>
    <property type="match status" value="1"/>
</dbReference>
<dbReference type="Proteomes" id="UP000198302">
    <property type="component" value="Unassembled WGS sequence"/>
</dbReference>